<reference evidence="2" key="4">
    <citation type="submission" date="2024-05" db="EMBL/GenBank/DDBJ databases">
        <authorList>
            <person name="Sun Q."/>
            <person name="Zhou Y."/>
        </authorList>
    </citation>
    <scope>NUCLEOTIDE SEQUENCE</scope>
    <source>
        <strain evidence="2">CGMCC 4.5581</strain>
    </source>
</reference>
<keyword evidence="3" id="KW-0223">Dioxygenase</keyword>
<dbReference type="InterPro" id="IPR013096">
    <property type="entry name" value="Cupin_2"/>
</dbReference>
<dbReference type="Proteomes" id="UP000648663">
    <property type="component" value="Unassembled WGS sequence"/>
</dbReference>
<reference evidence="5" key="2">
    <citation type="journal article" date="2019" name="Int. J. Syst. Evol. Microbiol.">
        <title>The Global Catalogue of Microorganisms (GCM) 10K type strain sequencing project: providing services to taxonomists for standard genome sequencing and annotation.</title>
        <authorList>
            <consortium name="The Broad Institute Genomics Platform"/>
            <consortium name="The Broad Institute Genome Sequencing Center for Infectious Disease"/>
            <person name="Wu L."/>
            <person name="Ma J."/>
        </authorList>
    </citation>
    <scope>NUCLEOTIDE SEQUENCE [LARGE SCALE GENOMIC DNA]</scope>
    <source>
        <strain evidence="5">CGMCC 4.5581</strain>
    </source>
</reference>
<dbReference type="InterPro" id="IPR014710">
    <property type="entry name" value="RmlC-like_jellyroll"/>
</dbReference>
<dbReference type="Proteomes" id="UP000552836">
    <property type="component" value="Unassembled WGS sequence"/>
</dbReference>
<evidence type="ECO:0000313" key="3">
    <source>
        <dbReference type="EMBL" id="NIH67154.1"/>
    </source>
</evidence>
<evidence type="ECO:0000313" key="5">
    <source>
        <dbReference type="Proteomes" id="UP000648663"/>
    </source>
</evidence>
<gene>
    <name evidence="3" type="ORF">FB380_001600</name>
    <name evidence="2" type="ORF">GCM10011589_05730</name>
</gene>
<evidence type="ECO:0000259" key="1">
    <source>
        <dbReference type="Pfam" id="PF07883"/>
    </source>
</evidence>
<dbReference type="InterPro" id="IPR011051">
    <property type="entry name" value="RmlC_Cupin_sf"/>
</dbReference>
<name>A0A846LKS2_9ACTN</name>
<sequence>MEEATGGRRPDEDLDADVEHAGHPVEEPAEDAGLAHLYHSNKNRTFVRAIQGDYGLNKELERLRSMPRVQKASEIKFVDGPQAYSRHYVEPKDGITQTFHLHLEEYGPGGKSQKHGHVNEAAFYILDGVGYEVHDGIRYDWEAGDVAIVHNNCVHQHFNGDPDRPARALVIKTKPMYLFMNMLFQKQVEPRQTEPAPGGVGYVVREEEDDFNHPAEGY</sequence>
<evidence type="ECO:0000313" key="2">
    <source>
        <dbReference type="EMBL" id="GGL52457.1"/>
    </source>
</evidence>
<dbReference type="GO" id="GO:0051213">
    <property type="term" value="F:dioxygenase activity"/>
    <property type="evidence" value="ECO:0007669"/>
    <property type="project" value="UniProtKB-KW"/>
</dbReference>
<accession>A0A846LKS2</accession>
<dbReference type="EMBL" id="BMMI01000001">
    <property type="protein sequence ID" value="GGL52457.1"/>
    <property type="molecule type" value="Genomic_DNA"/>
</dbReference>
<reference evidence="3 4" key="3">
    <citation type="submission" date="2020-02" db="EMBL/GenBank/DDBJ databases">
        <title>Sequencing the genomes of 1000 actinobacteria strains.</title>
        <authorList>
            <person name="Klenk H.-P."/>
        </authorList>
    </citation>
    <scope>NUCLEOTIDE SEQUENCE [LARGE SCALE GENOMIC DNA]</scope>
    <source>
        <strain evidence="3 4">DSM 45201</strain>
    </source>
</reference>
<keyword evidence="5" id="KW-1185">Reference proteome</keyword>
<evidence type="ECO:0000313" key="4">
    <source>
        <dbReference type="Proteomes" id="UP000552836"/>
    </source>
</evidence>
<dbReference type="SUPFAM" id="SSF51182">
    <property type="entry name" value="RmlC-like cupins"/>
    <property type="match status" value="1"/>
</dbReference>
<proteinExistence type="predicted"/>
<dbReference type="AlphaFoldDB" id="A0A846LKS2"/>
<dbReference type="Pfam" id="PF07883">
    <property type="entry name" value="Cupin_2"/>
    <property type="match status" value="1"/>
</dbReference>
<dbReference type="EMBL" id="JAAMPA010000001">
    <property type="protein sequence ID" value="NIH67154.1"/>
    <property type="molecule type" value="Genomic_DNA"/>
</dbReference>
<keyword evidence="3" id="KW-0560">Oxidoreductase</keyword>
<feature type="domain" description="Cupin type-2" evidence="1">
    <location>
        <begin position="103"/>
        <end position="171"/>
    </location>
</feature>
<protein>
    <submittedName>
        <fullName evidence="3">Gentisate 1,2-dioxygenase</fullName>
    </submittedName>
</protein>
<organism evidence="3 4">
    <name type="scientific">Modestobacter marinus</name>
    <dbReference type="NCBI Taxonomy" id="477641"/>
    <lineage>
        <taxon>Bacteria</taxon>
        <taxon>Bacillati</taxon>
        <taxon>Actinomycetota</taxon>
        <taxon>Actinomycetes</taxon>
        <taxon>Geodermatophilales</taxon>
        <taxon>Geodermatophilaceae</taxon>
        <taxon>Modestobacter</taxon>
    </lineage>
</organism>
<comment type="caution">
    <text evidence="3">The sequence shown here is derived from an EMBL/GenBank/DDBJ whole genome shotgun (WGS) entry which is preliminary data.</text>
</comment>
<reference evidence="2" key="1">
    <citation type="journal article" date="2014" name="Int. J. Syst. Evol. Microbiol.">
        <title>Complete genome of a new Firmicutes species belonging to the dominant human colonic microbiota ('Ruminococcus bicirculans') reveals two chromosomes and a selective capacity to utilize plant glucans.</title>
        <authorList>
            <consortium name="NISC Comparative Sequencing Program"/>
            <person name="Wegmann U."/>
            <person name="Louis P."/>
            <person name="Goesmann A."/>
            <person name="Henrissat B."/>
            <person name="Duncan S.H."/>
            <person name="Flint H.J."/>
        </authorList>
    </citation>
    <scope>NUCLEOTIDE SEQUENCE</scope>
    <source>
        <strain evidence="2">CGMCC 4.5581</strain>
    </source>
</reference>
<dbReference type="Gene3D" id="2.60.120.10">
    <property type="entry name" value="Jelly Rolls"/>
    <property type="match status" value="1"/>
</dbReference>
<dbReference type="RefSeq" id="WP_166754624.1">
    <property type="nucleotide sequence ID" value="NZ_BAABJU010000001.1"/>
</dbReference>